<dbReference type="GO" id="GO:0005886">
    <property type="term" value="C:plasma membrane"/>
    <property type="evidence" value="ECO:0007669"/>
    <property type="project" value="UniProtKB-SubCell"/>
</dbReference>
<accession>A0A447CTT9</accession>
<dbReference type="PANTHER" id="PTHR30400:SF0">
    <property type="entry name" value="BIOSYNTHETIC PEPTIDOGLYCAN TRANSGLYCOSYLASE"/>
    <property type="match status" value="1"/>
</dbReference>
<dbReference type="GO" id="GO:0008955">
    <property type="term" value="F:peptidoglycan glycosyltransferase activity"/>
    <property type="evidence" value="ECO:0007669"/>
    <property type="project" value="UniProtKB-UniRule"/>
</dbReference>
<dbReference type="UniPathway" id="UPA00219"/>
<keyword evidence="2 11" id="KW-0997">Cell inner membrane</keyword>
<dbReference type="SUPFAM" id="SSF53955">
    <property type="entry name" value="Lysozyme-like"/>
    <property type="match status" value="1"/>
</dbReference>
<dbReference type="GO" id="GO:0009252">
    <property type="term" value="P:peptidoglycan biosynthetic process"/>
    <property type="evidence" value="ECO:0007669"/>
    <property type="project" value="UniProtKB-UniRule"/>
</dbReference>
<keyword evidence="4 11" id="KW-0808">Transferase</keyword>
<comment type="pathway">
    <text evidence="11">Cell wall biogenesis; peptidoglycan biosynthesis.</text>
</comment>
<keyword evidence="7 11" id="KW-0573">Peptidoglycan synthesis</keyword>
<evidence type="ECO:0000313" key="13">
    <source>
        <dbReference type="EMBL" id="VCU08652.1"/>
    </source>
</evidence>
<evidence type="ECO:0000313" key="14">
    <source>
        <dbReference type="Proteomes" id="UP000289200"/>
    </source>
</evidence>
<keyword evidence="1 11" id="KW-1003">Cell membrane</keyword>
<evidence type="ECO:0000256" key="7">
    <source>
        <dbReference type="ARBA" id="ARBA00022984"/>
    </source>
</evidence>
<dbReference type="InterPro" id="IPR036950">
    <property type="entry name" value="PBP_transglycosylase"/>
</dbReference>
<reference evidence="14" key="1">
    <citation type="submission" date="2018-10" db="EMBL/GenBank/DDBJ databases">
        <authorList>
            <person name="Peiro R."/>
            <person name="Begona"/>
            <person name="Cbmso G."/>
            <person name="Lopez M."/>
            <person name="Gonzalez S."/>
            <person name="Sacristan E."/>
            <person name="Castillo E."/>
        </authorList>
    </citation>
    <scope>NUCLEOTIDE SEQUENCE [LARGE SCALE GENOMIC DNA]</scope>
</reference>
<evidence type="ECO:0000256" key="2">
    <source>
        <dbReference type="ARBA" id="ARBA00022519"/>
    </source>
</evidence>
<evidence type="ECO:0000256" key="3">
    <source>
        <dbReference type="ARBA" id="ARBA00022676"/>
    </source>
</evidence>
<comment type="caution">
    <text evidence="13">The sequence shown here is derived from an EMBL/GenBank/DDBJ whole genome shotgun (WGS) entry which is preliminary data.</text>
</comment>
<keyword evidence="5 11" id="KW-0812">Transmembrane</keyword>
<dbReference type="GO" id="GO:0016763">
    <property type="term" value="F:pentosyltransferase activity"/>
    <property type="evidence" value="ECO:0007669"/>
    <property type="project" value="InterPro"/>
</dbReference>
<comment type="function">
    <text evidence="11">Peptidoglycan polymerase that catalyzes glycan chain elongation from lipid-linked precursors.</text>
</comment>
<keyword evidence="9 11" id="KW-0472">Membrane</keyword>
<keyword evidence="14" id="KW-1185">Reference proteome</keyword>
<dbReference type="PANTHER" id="PTHR30400">
    <property type="entry name" value="MONOFUNCTIONAL BIOSYNTHETIC PEPTIDOGLYCAN TRANSGLYCOSYLASE"/>
    <property type="match status" value="1"/>
</dbReference>
<evidence type="ECO:0000256" key="4">
    <source>
        <dbReference type="ARBA" id="ARBA00022679"/>
    </source>
</evidence>
<evidence type="ECO:0000256" key="10">
    <source>
        <dbReference type="ARBA" id="ARBA00023316"/>
    </source>
</evidence>
<gene>
    <name evidence="11 13" type="primary">mtgA</name>
    <name evidence="13" type="ORF">RHODGE_RHODGE_01817</name>
</gene>
<dbReference type="GO" id="GO:0071555">
    <property type="term" value="P:cell wall organization"/>
    <property type="evidence" value="ECO:0007669"/>
    <property type="project" value="UniProtKB-KW"/>
</dbReference>
<protein>
    <recommendedName>
        <fullName evidence="11">Biosynthetic peptidoglycan transglycosylase</fullName>
        <ecNumber evidence="11">2.4.99.28</ecNumber>
    </recommendedName>
    <alternativeName>
        <fullName evidence="11">Glycan polymerase</fullName>
    </alternativeName>
    <alternativeName>
        <fullName evidence="11">Peptidoglycan glycosyltransferase MtgA</fullName>
        <shortName evidence="11">PGT</shortName>
    </alternativeName>
</protein>
<dbReference type="EMBL" id="UWOC01000132">
    <property type="protein sequence ID" value="VCU08652.1"/>
    <property type="molecule type" value="Genomic_DNA"/>
</dbReference>
<dbReference type="GO" id="GO:0009274">
    <property type="term" value="C:peptidoglycan-based cell wall"/>
    <property type="evidence" value="ECO:0007669"/>
    <property type="project" value="InterPro"/>
</dbReference>
<dbReference type="OrthoDB" id="9766909at2"/>
<keyword evidence="8 11" id="KW-1133">Transmembrane helix</keyword>
<dbReference type="Gene3D" id="1.10.3810.10">
    <property type="entry name" value="Biosynthetic peptidoglycan transglycosylase-like"/>
    <property type="match status" value="1"/>
</dbReference>
<dbReference type="EC" id="2.4.99.28" evidence="11"/>
<dbReference type="RefSeq" id="WP_129608712.1">
    <property type="nucleotide sequence ID" value="NZ_UWOC01000132.1"/>
</dbReference>
<keyword evidence="10 11" id="KW-0961">Cell wall biogenesis/degradation</keyword>
<dbReference type="HAMAP" id="MF_00766">
    <property type="entry name" value="PGT_MtgA"/>
    <property type="match status" value="1"/>
</dbReference>
<evidence type="ECO:0000256" key="11">
    <source>
        <dbReference type="HAMAP-Rule" id="MF_00766"/>
    </source>
</evidence>
<sequence>MTLASSVRPARRLAGALKIAILLVLAILLLPYVLTPLYWIGQPVSTLMLWRWATGAPVDRVWVPLDTMAPTLPVAVIAAEDARFCRHRGIDWTEIREAIADDGLAEARGASTLSQQLAKNLFLWPGRSFVRKALEAPLALWLDLVLGKRRQMEIYLNVAEWGPDGTFGAEAGARRAFGRSARDLTASQAALMAAMLPDPRRRNAGRPGPGLRRLAGIHERRASRALASCVVGTRRN</sequence>
<comment type="subcellular location">
    <subcellularLocation>
        <location evidence="11">Cell inner membrane</location>
        <topology evidence="11">Single-pass membrane protein</topology>
    </subcellularLocation>
</comment>
<dbReference type="Proteomes" id="UP000289200">
    <property type="component" value="Unassembled WGS sequence"/>
</dbReference>
<dbReference type="InterPro" id="IPR011812">
    <property type="entry name" value="Pep_trsgly"/>
</dbReference>
<comment type="catalytic activity">
    <reaction evidence="11">
        <text>[GlcNAc-(1-&gt;4)-Mur2Ac(oyl-L-Ala-gamma-D-Glu-L-Lys-D-Ala-D-Ala)](n)-di-trans,octa-cis-undecaprenyl diphosphate + beta-D-GlcNAc-(1-&gt;4)-Mur2Ac(oyl-L-Ala-gamma-D-Glu-L-Lys-D-Ala-D-Ala)-di-trans,octa-cis-undecaprenyl diphosphate = [GlcNAc-(1-&gt;4)-Mur2Ac(oyl-L-Ala-gamma-D-Glu-L-Lys-D-Ala-D-Ala)](n+1)-di-trans,octa-cis-undecaprenyl diphosphate + di-trans,octa-cis-undecaprenyl diphosphate + H(+)</text>
        <dbReference type="Rhea" id="RHEA:23708"/>
        <dbReference type="Rhea" id="RHEA-COMP:9602"/>
        <dbReference type="Rhea" id="RHEA-COMP:9603"/>
        <dbReference type="ChEBI" id="CHEBI:15378"/>
        <dbReference type="ChEBI" id="CHEBI:58405"/>
        <dbReference type="ChEBI" id="CHEBI:60033"/>
        <dbReference type="ChEBI" id="CHEBI:78435"/>
        <dbReference type="EC" id="2.4.99.28"/>
    </reaction>
</comment>
<dbReference type="GO" id="GO:0008360">
    <property type="term" value="P:regulation of cell shape"/>
    <property type="evidence" value="ECO:0007669"/>
    <property type="project" value="UniProtKB-KW"/>
</dbReference>
<proteinExistence type="inferred from homology"/>
<dbReference type="Pfam" id="PF00912">
    <property type="entry name" value="Transgly"/>
    <property type="match status" value="1"/>
</dbReference>
<evidence type="ECO:0000259" key="12">
    <source>
        <dbReference type="Pfam" id="PF00912"/>
    </source>
</evidence>
<evidence type="ECO:0000256" key="8">
    <source>
        <dbReference type="ARBA" id="ARBA00022989"/>
    </source>
</evidence>
<keyword evidence="3 11" id="KW-0328">Glycosyltransferase</keyword>
<evidence type="ECO:0000256" key="1">
    <source>
        <dbReference type="ARBA" id="ARBA00022475"/>
    </source>
</evidence>
<comment type="similarity">
    <text evidence="11">Belongs to the glycosyltransferase 51 family.</text>
</comment>
<feature type="transmembrane region" description="Helical" evidence="11">
    <location>
        <begin position="20"/>
        <end position="41"/>
    </location>
</feature>
<name>A0A447CTT9_9BRAD</name>
<keyword evidence="6 11" id="KW-0133">Cell shape</keyword>
<dbReference type="InterPro" id="IPR023346">
    <property type="entry name" value="Lysozyme-like_dom_sf"/>
</dbReference>
<organism evidence="13 14">
    <name type="scientific">Rhodoplanes serenus</name>
    <dbReference type="NCBI Taxonomy" id="200615"/>
    <lineage>
        <taxon>Bacteria</taxon>
        <taxon>Pseudomonadati</taxon>
        <taxon>Pseudomonadota</taxon>
        <taxon>Alphaproteobacteria</taxon>
        <taxon>Hyphomicrobiales</taxon>
        <taxon>Nitrobacteraceae</taxon>
        <taxon>Rhodoplanes</taxon>
    </lineage>
</organism>
<feature type="domain" description="Glycosyl transferase family 51" evidence="12">
    <location>
        <begin position="57"/>
        <end position="204"/>
    </location>
</feature>
<dbReference type="AlphaFoldDB" id="A0A447CTT9"/>
<evidence type="ECO:0000256" key="9">
    <source>
        <dbReference type="ARBA" id="ARBA00023136"/>
    </source>
</evidence>
<dbReference type="NCBIfam" id="TIGR02070">
    <property type="entry name" value="mono_pep_trsgly"/>
    <property type="match status" value="1"/>
</dbReference>
<dbReference type="InterPro" id="IPR001264">
    <property type="entry name" value="Glyco_trans_51"/>
</dbReference>
<evidence type="ECO:0000256" key="5">
    <source>
        <dbReference type="ARBA" id="ARBA00022692"/>
    </source>
</evidence>
<evidence type="ECO:0000256" key="6">
    <source>
        <dbReference type="ARBA" id="ARBA00022960"/>
    </source>
</evidence>